<dbReference type="SUPFAM" id="SSF55486">
    <property type="entry name" value="Metalloproteases ('zincins'), catalytic domain"/>
    <property type="match status" value="1"/>
</dbReference>
<dbReference type="PANTHER" id="PTHR38478:SF1">
    <property type="entry name" value="ZINC DEPENDENT METALLOPROTEASE DOMAIN LIPOPROTEIN"/>
    <property type="match status" value="1"/>
</dbReference>
<gene>
    <name evidence="4" type="ORF">GCM10009433_15800</name>
</gene>
<keyword evidence="4" id="KW-0482">Metalloprotease</keyword>
<dbReference type="InterPro" id="IPR034032">
    <property type="entry name" value="Zn_MMP-like_bac"/>
</dbReference>
<evidence type="ECO:0000313" key="5">
    <source>
        <dbReference type="Proteomes" id="UP001500185"/>
    </source>
</evidence>
<dbReference type="EMBL" id="BAAAGG010000005">
    <property type="protein sequence ID" value="GAA0758528.1"/>
    <property type="molecule type" value="Genomic_DNA"/>
</dbReference>
<dbReference type="PANTHER" id="PTHR38478">
    <property type="entry name" value="PEPTIDASE M1A AND M12B"/>
    <property type="match status" value="1"/>
</dbReference>
<accession>A0ABP3VL38</accession>
<dbReference type="GO" id="GO:0008237">
    <property type="term" value="F:metallopeptidase activity"/>
    <property type="evidence" value="ECO:0007669"/>
    <property type="project" value="UniProtKB-KW"/>
</dbReference>
<keyword evidence="1" id="KW-0732">Signal</keyword>
<proteinExistence type="predicted"/>
<reference evidence="5" key="1">
    <citation type="journal article" date="2019" name="Int. J. Syst. Evol. Microbiol.">
        <title>The Global Catalogue of Microorganisms (GCM) 10K type strain sequencing project: providing services to taxonomists for standard genome sequencing and annotation.</title>
        <authorList>
            <consortium name="The Broad Institute Genomics Platform"/>
            <consortium name="The Broad Institute Genome Sequencing Center for Infectious Disease"/>
            <person name="Wu L."/>
            <person name="Ma J."/>
        </authorList>
    </citation>
    <scope>NUCLEOTIDE SEQUENCE [LARGE SCALE GENOMIC DNA]</scope>
    <source>
        <strain evidence="5">JCM 16231</strain>
    </source>
</reference>
<feature type="signal peptide" evidence="1">
    <location>
        <begin position="1"/>
        <end position="18"/>
    </location>
</feature>
<dbReference type="InterPro" id="IPR032534">
    <property type="entry name" value="EcxA_zinc-bd"/>
</dbReference>
<feature type="domain" description="DUF5117" evidence="3">
    <location>
        <begin position="79"/>
        <end position="271"/>
    </location>
</feature>
<dbReference type="Pfam" id="PF16313">
    <property type="entry name" value="DUF4953"/>
    <property type="match status" value="1"/>
</dbReference>
<evidence type="ECO:0000256" key="1">
    <source>
        <dbReference type="SAM" id="SignalP"/>
    </source>
</evidence>
<sequence length="802" mass="90884">MKTLFALLILFVSISSTAQDFETLKDKEELTKQEGYFNFWYSEKEDKIYLKVDQLDQEFIYVHSLTSGLGSNDIGLDRGQLGGTAIVKFQRAGNKLLLLQPNQDYRAITDNESERRSVEQAFAKSVLFGFEIKDESEGAFLIDFTPFLMQDAHGVARRLKQQRQGTYKLDKTKSALAMQRTKAFPKNSEFEALLTFTGEPEGRNIRSVAPDASNLSVIQHHSFVELPDEDYDKREFDPRSGANFISYQDYSTPIYEPLTKRFITRHRLEKKNPDAEVSEAKEPIIYYLDPGAPEPVKSALLDGARWWNQAFEAIGYKNAFQVEMLPEEADPMDLRYNMIQWVHRSTRGWSYGASVRDPRTGEILKGHVSLGSLRIRQDFMIAQALMNQPFKTSDDNYEPMLEMALARIRQLSAHEVGHTLGFAHNFAASANGMTSVMDYPHPNLKLKNNQIDFSEAYDTNIGEWDKVTVAYTYGEGDNSQTEKQYLDAVLKQAETDGFQFISDSDARPQGGAHAYAHLWDNGENATEELNRVLELRNSAISYFSLDNIQTGEAYSVLEDVFVPLYFFHRYQTEATAKLIGGLDYNYATKGSNLKPVEVLSTSDQKKALEAILKTLDAQTLAIPEQILSLFPPRAFGFSRSRESFKSNTGVSFDALGAAATASDMSLGLLLHPERANRLIQQKSLDKSNLSLEKVLEELVKNTFEKQQKSSYQTEVQNTINFNVLKHLMNLSASQQSIPQTKALANATLNQLKIRFIKDNTSLSREMYYRIEQFMEEPEKFEVIPSPSIPDGSPIGNFQCLNE</sequence>
<dbReference type="Gene3D" id="3.40.390.10">
    <property type="entry name" value="Collagenase (Catalytic Domain)"/>
    <property type="match status" value="1"/>
</dbReference>
<evidence type="ECO:0000259" key="3">
    <source>
        <dbReference type="Pfam" id="PF17148"/>
    </source>
</evidence>
<feature type="chain" id="PRO_5045315898" evidence="1">
    <location>
        <begin position="19"/>
        <end position="802"/>
    </location>
</feature>
<name>A0ABP3VL38_9FLAO</name>
<feature type="domain" description="EcxA zinc-binding" evidence="2">
    <location>
        <begin position="399"/>
        <end position="708"/>
    </location>
</feature>
<dbReference type="CDD" id="cd04276">
    <property type="entry name" value="ZnMc_MMP_like_2"/>
    <property type="match status" value="1"/>
</dbReference>
<keyword evidence="5" id="KW-1185">Reference proteome</keyword>
<dbReference type="InterPro" id="IPR024079">
    <property type="entry name" value="MetalloPept_cat_dom_sf"/>
</dbReference>
<dbReference type="RefSeq" id="WP_224454104.1">
    <property type="nucleotide sequence ID" value="NZ_BAAAGG010000005.1"/>
</dbReference>
<dbReference type="InterPro" id="IPR033413">
    <property type="entry name" value="DUF5117"/>
</dbReference>
<comment type="caution">
    <text evidence="4">The sequence shown here is derived from an EMBL/GenBank/DDBJ whole genome shotgun (WGS) entry which is preliminary data.</text>
</comment>
<dbReference type="Proteomes" id="UP001500185">
    <property type="component" value="Unassembled WGS sequence"/>
</dbReference>
<evidence type="ECO:0000313" key="4">
    <source>
        <dbReference type="EMBL" id="GAA0758528.1"/>
    </source>
</evidence>
<keyword evidence="4" id="KW-0378">Hydrolase</keyword>
<keyword evidence="4" id="KW-0645">Protease</keyword>
<evidence type="ECO:0000259" key="2">
    <source>
        <dbReference type="Pfam" id="PF16313"/>
    </source>
</evidence>
<organism evidence="4 5">
    <name type="scientific">Psychroflexus lacisalsi</name>
    <dbReference type="NCBI Taxonomy" id="503928"/>
    <lineage>
        <taxon>Bacteria</taxon>
        <taxon>Pseudomonadati</taxon>
        <taxon>Bacteroidota</taxon>
        <taxon>Flavobacteriia</taxon>
        <taxon>Flavobacteriales</taxon>
        <taxon>Flavobacteriaceae</taxon>
        <taxon>Psychroflexus</taxon>
    </lineage>
</organism>
<dbReference type="Pfam" id="PF17148">
    <property type="entry name" value="DUF5117"/>
    <property type="match status" value="1"/>
</dbReference>
<protein>
    <submittedName>
        <fullName evidence="4">Zinc-dependent metalloprotease</fullName>
    </submittedName>
</protein>